<evidence type="ECO:0000256" key="4">
    <source>
        <dbReference type="ARBA" id="ARBA00012036"/>
    </source>
</evidence>
<accession>A0A315VZT8</accession>
<evidence type="ECO:0000256" key="18">
    <source>
        <dbReference type="ARBA" id="ARBA00045381"/>
    </source>
</evidence>
<dbReference type="EC" id="3.1.22.1" evidence="4"/>
<keyword evidence="11" id="KW-1015">Disulfide bond</keyword>
<dbReference type="GO" id="GO:0004531">
    <property type="term" value="F:deoxyribonuclease II activity"/>
    <property type="evidence" value="ECO:0007669"/>
    <property type="project" value="UniProtKB-EC"/>
</dbReference>
<keyword evidence="12" id="KW-0325">Glycoprotein</keyword>
<dbReference type="PANTHER" id="PTHR10858:SF9">
    <property type="entry name" value="DEOXYRIBONUCLEASE-2-ALPHA"/>
    <property type="match status" value="1"/>
</dbReference>
<evidence type="ECO:0000256" key="9">
    <source>
        <dbReference type="ARBA" id="ARBA00022759"/>
    </source>
</evidence>
<comment type="caution">
    <text evidence="19">The sequence shown here is derived from an EMBL/GenBank/DDBJ whole genome shotgun (WGS) entry which is preliminary data.</text>
</comment>
<dbReference type="EMBL" id="NHOQ01001373">
    <property type="protein sequence ID" value="PWA24979.1"/>
    <property type="molecule type" value="Genomic_DNA"/>
</dbReference>
<organism evidence="19 20">
    <name type="scientific">Gambusia affinis</name>
    <name type="common">Western mosquitofish</name>
    <name type="synonym">Heterandria affinis</name>
    <dbReference type="NCBI Taxonomy" id="33528"/>
    <lineage>
        <taxon>Eukaryota</taxon>
        <taxon>Metazoa</taxon>
        <taxon>Chordata</taxon>
        <taxon>Craniata</taxon>
        <taxon>Vertebrata</taxon>
        <taxon>Euteleostomi</taxon>
        <taxon>Actinopterygii</taxon>
        <taxon>Neopterygii</taxon>
        <taxon>Teleostei</taxon>
        <taxon>Neoteleostei</taxon>
        <taxon>Acanthomorphata</taxon>
        <taxon>Ovalentaria</taxon>
        <taxon>Atherinomorphae</taxon>
        <taxon>Cyprinodontiformes</taxon>
        <taxon>Poeciliidae</taxon>
        <taxon>Poeciliinae</taxon>
        <taxon>Gambusia</taxon>
    </lineage>
</organism>
<gene>
    <name evidence="19" type="ORF">CCH79_00015469</name>
</gene>
<proteinExistence type="inferred from homology"/>
<keyword evidence="8" id="KW-0732">Signal</keyword>
<protein>
    <recommendedName>
        <fullName evidence="14">Deoxyribonuclease-2-alpha</fullName>
        <ecNumber evidence="4">3.1.22.1</ecNumber>
    </recommendedName>
    <alternativeName>
        <fullName evidence="15">Acid DNase</fullName>
    </alternativeName>
    <alternativeName>
        <fullName evidence="17">Deoxyribonuclease II alpha</fullName>
    </alternativeName>
    <alternativeName>
        <fullName evidence="16">Lysosomal DNase II</fullName>
    </alternativeName>
</protein>
<keyword evidence="10" id="KW-0378">Hydrolase</keyword>
<evidence type="ECO:0000256" key="15">
    <source>
        <dbReference type="ARBA" id="ARBA00041393"/>
    </source>
</evidence>
<dbReference type="Proteomes" id="UP000250572">
    <property type="component" value="Unassembled WGS sequence"/>
</dbReference>
<keyword evidence="7" id="KW-0540">Nuclease</keyword>
<evidence type="ECO:0000256" key="3">
    <source>
        <dbReference type="ARBA" id="ARBA00007527"/>
    </source>
</evidence>
<comment type="subcellular location">
    <subcellularLocation>
        <location evidence="2">Lysosome</location>
    </subcellularLocation>
</comment>
<dbReference type="GO" id="GO:0005764">
    <property type="term" value="C:lysosome"/>
    <property type="evidence" value="ECO:0007669"/>
    <property type="project" value="UniProtKB-SubCell"/>
</dbReference>
<keyword evidence="13" id="KW-0458">Lysosome</keyword>
<evidence type="ECO:0000256" key="11">
    <source>
        <dbReference type="ARBA" id="ARBA00023157"/>
    </source>
</evidence>
<comment type="catalytic activity">
    <reaction evidence="1">
        <text>Endonucleolytic cleavage to nucleoside 3'-phosphates and 3'-phosphooligonucleotide end-products.</text>
        <dbReference type="EC" id="3.1.22.1"/>
    </reaction>
</comment>
<evidence type="ECO:0000256" key="14">
    <source>
        <dbReference type="ARBA" id="ARBA00039868"/>
    </source>
</evidence>
<dbReference type="STRING" id="33528.ENSGAFP00000032168"/>
<evidence type="ECO:0000313" key="19">
    <source>
        <dbReference type="EMBL" id="PWA24979.1"/>
    </source>
</evidence>
<comment type="function">
    <text evidence="18">Hydrolyzes DNA under acidic conditions with a preference for double-stranded DNA. Plays a major role in the clearance of nucleic acids generated through apoptosis, hence preventing autoinflammation. Necessary for proper fetal development and for definitive erythropoiesis in fetal liver and bone marrow, where it degrades nuclear DNA expelled from erythroid precursor cells.</text>
</comment>
<dbReference type="InterPro" id="IPR004947">
    <property type="entry name" value="DNase_II"/>
</dbReference>
<evidence type="ECO:0000256" key="5">
    <source>
        <dbReference type="ARBA" id="ARBA00022473"/>
    </source>
</evidence>
<comment type="similarity">
    <text evidence="3">Belongs to the DNase II family.</text>
</comment>
<dbReference type="PANTHER" id="PTHR10858">
    <property type="entry name" value="DEOXYRIBONUCLEASE II"/>
    <property type="match status" value="1"/>
</dbReference>
<evidence type="ECO:0000256" key="2">
    <source>
        <dbReference type="ARBA" id="ARBA00004371"/>
    </source>
</evidence>
<evidence type="ECO:0000313" key="20">
    <source>
        <dbReference type="Proteomes" id="UP000250572"/>
    </source>
</evidence>
<keyword evidence="9" id="KW-0255">Endonuclease</keyword>
<name>A0A315VZT8_GAMAF</name>
<evidence type="ECO:0000256" key="17">
    <source>
        <dbReference type="ARBA" id="ARBA00043033"/>
    </source>
</evidence>
<evidence type="ECO:0000256" key="10">
    <source>
        <dbReference type="ARBA" id="ARBA00022801"/>
    </source>
</evidence>
<dbReference type="AlphaFoldDB" id="A0A315VZT8"/>
<sequence length="377" mass="41382">MLLFVVDVSDPVPADYVCATRGRRISNQLLQRPRFYLYKLPKEGGRTHEFKGETYLLLDKGSEGWTEGKVTVNDTKGALGQTVGQLYSQEKNSEVAYILYNDQPPSEEFGGRWAEGSGSRGGHTKGVVLLDKNQGFWLVHSTPHFPPERQEGQFYYPSSGVNNGQNFICVTYPLERFQTIGEQLQINQPNVYDCDVPESLASSVPALAAVCNKNLLSSQTFPHVKTVSNRSVTLTSTGGTDFISFAKGAKFDDDLYHSWVAPALKSDLLVQFWVRSTGILPSDCSLGWKVLDIKSINPGQTFTFKTTEDHSKWAVSPRAAGDGSRGGGWVCVGDINRNEAEEQRGGGTVCLQDPTVWKAYRTAALECEACGGGTIQC</sequence>
<keyword evidence="6" id="KW-0053">Apoptosis</keyword>
<evidence type="ECO:0000256" key="7">
    <source>
        <dbReference type="ARBA" id="ARBA00022722"/>
    </source>
</evidence>
<evidence type="ECO:0000256" key="6">
    <source>
        <dbReference type="ARBA" id="ARBA00022703"/>
    </source>
</evidence>
<evidence type="ECO:0000256" key="13">
    <source>
        <dbReference type="ARBA" id="ARBA00023228"/>
    </source>
</evidence>
<evidence type="ECO:0000256" key="1">
    <source>
        <dbReference type="ARBA" id="ARBA00000447"/>
    </source>
</evidence>
<dbReference type="GO" id="GO:0006309">
    <property type="term" value="P:apoptotic DNA fragmentation"/>
    <property type="evidence" value="ECO:0007669"/>
    <property type="project" value="TreeGrafter"/>
</dbReference>
<evidence type="ECO:0000256" key="16">
    <source>
        <dbReference type="ARBA" id="ARBA00041918"/>
    </source>
</evidence>
<dbReference type="Pfam" id="PF03265">
    <property type="entry name" value="DNase_II"/>
    <property type="match status" value="1"/>
</dbReference>
<evidence type="ECO:0000256" key="8">
    <source>
        <dbReference type="ARBA" id="ARBA00022729"/>
    </source>
</evidence>
<reference evidence="19 20" key="1">
    <citation type="journal article" date="2018" name="G3 (Bethesda)">
        <title>A High-Quality Reference Genome for the Invasive Mosquitofish Gambusia affinis Using a Chicago Library.</title>
        <authorList>
            <person name="Hoffberg S.L."/>
            <person name="Troendle N.J."/>
            <person name="Glenn T.C."/>
            <person name="Mahmud O."/>
            <person name="Louha S."/>
            <person name="Chalopin D."/>
            <person name="Bennetzen J.L."/>
            <person name="Mauricio R."/>
        </authorList>
    </citation>
    <scope>NUCLEOTIDE SEQUENCE [LARGE SCALE GENOMIC DNA]</scope>
    <source>
        <strain evidence="19">NE01/NJP1002.9</strain>
        <tissue evidence="19">Muscle</tissue>
    </source>
</reference>
<keyword evidence="20" id="KW-1185">Reference proteome</keyword>
<evidence type="ECO:0000256" key="12">
    <source>
        <dbReference type="ARBA" id="ARBA00023180"/>
    </source>
</evidence>
<keyword evidence="5" id="KW-0217">Developmental protein</keyword>